<evidence type="ECO:0000256" key="1">
    <source>
        <dbReference type="SAM" id="Phobius"/>
    </source>
</evidence>
<evidence type="ECO:0000313" key="3">
    <source>
        <dbReference type="Proteomes" id="UP001063166"/>
    </source>
</evidence>
<organism evidence="2 3">
    <name type="scientific">Lyophyllum shimeji</name>
    <name type="common">Hon-shimeji</name>
    <name type="synonym">Tricholoma shimeji</name>
    <dbReference type="NCBI Taxonomy" id="47721"/>
    <lineage>
        <taxon>Eukaryota</taxon>
        <taxon>Fungi</taxon>
        <taxon>Dikarya</taxon>
        <taxon>Basidiomycota</taxon>
        <taxon>Agaricomycotina</taxon>
        <taxon>Agaricomycetes</taxon>
        <taxon>Agaricomycetidae</taxon>
        <taxon>Agaricales</taxon>
        <taxon>Tricholomatineae</taxon>
        <taxon>Lyophyllaceae</taxon>
        <taxon>Lyophyllum</taxon>
    </lineage>
</organism>
<dbReference type="InterPro" id="IPR055323">
    <property type="entry name" value="C57A10.07/YOR238W"/>
</dbReference>
<dbReference type="PANTHER" id="PTHR28110:SF1">
    <property type="entry name" value="TRANSMEMBRANE PROTEIN"/>
    <property type="match status" value="1"/>
</dbReference>
<dbReference type="Proteomes" id="UP001063166">
    <property type="component" value="Unassembled WGS sequence"/>
</dbReference>
<evidence type="ECO:0008006" key="4">
    <source>
        <dbReference type="Google" id="ProtNLM"/>
    </source>
</evidence>
<dbReference type="EMBL" id="BRPK01000004">
    <property type="protein sequence ID" value="GLB37315.1"/>
    <property type="molecule type" value="Genomic_DNA"/>
</dbReference>
<reference evidence="2" key="1">
    <citation type="submission" date="2022-07" db="EMBL/GenBank/DDBJ databases">
        <title>The genome of Lyophyllum shimeji provides insight into the initial evolution of ectomycorrhizal fungal genome.</title>
        <authorList>
            <person name="Kobayashi Y."/>
            <person name="Shibata T."/>
            <person name="Hirakawa H."/>
            <person name="Shigenobu S."/>
            <person name="Nishiyama T."/>
            <person name="Yamada A."/>
            <person name="Hasebe M."/>
            <person name="Kawaguchi M."/>
        </authorList>
    </citation>
    <scope>NUCLEOTIDE SEQUENCE</scope>
    <source>
        <strain evidence="2">AT787</strain>
    </source>
</reference>
<name>A0A9P3UN02_LYOSH</name>
<protein>
    <recommendedName>
        <fullName evidence="4">DUF218 domain-containing protein</fullName>
    </recommendedName>
</protein>
<comment type="caution">
    <text evidence="2">The sequence shown here is derived from an EMBL/GenBank/DDBJ whole genome shotgun (WGS) entry which is preliminary data.</text>
</comment>
<dbReference type="GO" id="GO:0005737">
    <property type="term" value="C:cytoplasm"/>
    <property type="evidence" value="ECO:0007669"/>
    <property type="project" value="TreeGrafter"/>
</dbReference>
<feature type="transmembrane region" description="Helical" evidence="1">
    <location>
        <begin position="37"/>
        <end position="57"/>
    </location>
</feature>
<dbReference type="AlphaFoldDB" id="A0A9P3UN02"/>
<keyword evidence="3" id="KW-1185">Reference proteome</keyword>
<sequence>MLPSPATFSRRAISRRHATAPRRNTKLFELLSSRARLTNFGFLLLVVLTVTSLLYNLRFLFLVRHPEYINSSALLSTISRDPAARQLTHLVIVPGHAIWKGTDPELRLREDQWVLEDYQNGGGRVAAFFAHILRGAELVQEDEKALLVFSGGQTRSTSTTTEAESYMRLALAAEVFQTGSSPFNRATTEDHALDSFQNFLFSIARFREYTGKYPTKVTIVGYEFKRARFTDLHRAALRWPIEQFKYIGVDLDVDHHATAEAGERQSGYLPYSKDLYGCHSVLLSKRRQRNLYTRFHSYYQSCPELRRLMDWCPTMSGEGEGLFTGRLPWDPP</sequence>
<dbReference type="PANTHER" id="PTHR28110">
    <property type="entry name" value="TRANSMEMBRANE PROTEIN"/>
    <property type="match status" value="1"/>
</dbReference>
<proteinExistence type="predicted"/>
<dbReference type="OrthoDB" id="4347at2759"/>
<keyword evidence="1" id="KW-1133">Transmembrane helix</keyword>
<accession>A0A9P3UN02</accession>
<gene>
    <name evidence="2" type="ORF">LshimejAT787_0403660</name>
</gene>
<evidence type="ECO:0000313" key="2">
    <source>
        <dbReference type="EMBL" id="GLB37315.1"/>
    </source>
</evidence>
<keyword evidence="1" id="KW-0472">Membrane</keyword>
<keyword evidence="1" id="KW-0812">Transmembrane</keyword>